<accession>A0A974S433</accession>
<sequence length="488" mass="52469">MTMLRAIADTIDRSWSSGFATQITPDLPEIDALLRDVPPAVTIRRCEGYAFYALYPELYLGAARGIPAGACVIGLRSIGTGLAAAVASASNADFWCTLRPIGPAYARHVAVGPALESELVARRHGTFVLVDEGPGRSGSSFGGAADYLEDHGVARERILFLPSHAGDLGPDAIQSHRRRWQRATRPTCAIDDIFLGAAPTGLANWFGDATGAPIAPLRDVSGGEWRTVSPCPDAPVDPGRERRKFLLTTASGTFLLKFAGLDAIGRDGFAVARLLYEAGFTPEPVAIRHGFLAERWMATDTAPDVAAIWPRVAPYLAFRAASFPVVAGGASLPDLVAMARYNIRQAFGSLADELFVDWPDARVAALVPLVRPVWIDGRMQRWEWIRTASGVLKTDAIDHAHGHDLVGCQDIAWDVAGAIVELDATQDQGADLIRSVMPGRAGAADLTALMIVCYLGFQIGWWHFATDAGSAERRRAFYRARIAALTAI</sequence>
<dbReference type="EMBL" id="CP061035">
    <property type="protein sequence ID" value="QQV76660.1"/>
    <property type="molecule type" value="Genomic_DNA"/>
</dbReference>
<gene>
    <name evidence="1" type="ORF">H5J25_14660</name>
</gene>
<dbReference type="RefSeq" id="WP_202092227.1">
    <property type="nucleotide sequence ID" value="NZ_CP061035.1"/>
</dbReference>
<dbReference type="Proteomes" id="UP000595894">
    <property type="component" value="Chromosome"/>
</dbReference>
<reference evidence="2" key="1">
    <citation type="submission" date="2020-09" db="EMBL/GenBank/DDBJ databases">
        <title>Sphingomonas sp., a new species isolated from pork steak.</title>
        <authorList>
            <person name="Heidler von Heilborn D."/>
        </authorList>
    </citation>
    <scope>NUCLEOTIDE SEQUENCE [LARGE SCALE GENOMIC DNA]</scope>
</reference>
<evidence type="ECO:0000313" key="1">
    <source>
        <dbReference type="EMBL" id="QQV76660.1"/>
    </source>
</evidence>
<proteinExistence type="predicted"/>
<name>A0A974S433_9SPHN</name>
<evidence type="ECO:0000313" key="2">
    <source>
        <dbReference type="Proteomes" id="UP000595894"/>
    </source>
</evidence>
<keyword evidence="2" id="KW-1185">Reference proteome</keyword>
<protein>
    <submittedName>
        <fullName evidence="1">Uncharacterized protein</fullName>
    </submittedName>
</protein>
<dbReference type="KEGG" id="sari:H5J25_14660"/>
<organism evidence="1 2">
    <name type="scientific">Sphingomonas aliaeris</name>
    <dbReference type="NCBI Taxonomy" id="2759526"/>
    <lineage>
        <taxon>Bacteria</taxon>
        <taxon>Pseudomonadati</taxon>
        <taxon>Pseudomonadota</taxon>
        <taxon>Alphaproteobacteria</taxon>
        <taxon>Sphingomonadales</taxon>
        <taxon>Sphingomonadaceae</taxon>
        <taxon>Sphingomonas</taxon>
    </lineage>
</organism>
<dbReference type="AlphaFoldDB" id="A0A974S433"/>